<organism evidence="2 3">
    <name type="scientific">Actinotalea ferrariae CF5-4</name>
    <dbReference type="NCBI Taxonomy" id="948458"/>
    <lineage>
        <taxon>Bacteria</taxon>
        <taxon>Bacillati</taxon>
        <taxon>Actinomycetota</taxon>
        <taxon>Actinomycetes</taxon>
        <taxon>Micrococcales</taxon>
        <taxon>Cellulomonadaceae</taxon>
        <taxon>Actinotalea</taxon>
    </lineage>
</organism>
<name>A0A021VQ81_9CELL</name>
<dbReference type="RefSeq" id="WP_052022909.1">
    <property type="nucleotide sequence ID" value="NZ_AXCW01000106.1"/>
</dbReference>
<keyword evidence="3" id="KW-1185">Reference proteome</keyword>
<dbReference type="PANTHER" id="PTHR31480">
    <property type="entry name" value="BIFUNCTIONAL LYCOPENE CYCLASE/PHYTOENE SYNTHASE"/>
    <property type="match status" value="1"/>
</dbReference>
<dbReference type="SUPFAM" id="SSF48576">
    <property type="entry name" value="Terpenoid synthases"/>
    <property type="match status" value="1"/>
</dbReference>
<evidence type="ECO:0000313" key="3">
    <source>
        <dbReference type="Proteomes" id="UP000019753"/>
    </source>
</evidence>
<reference evidence="2 3" key="1">
    <citation type="submission" date="2014-01" db="EMBL/GenBank/DDBJ databases">
        <title>Actinotalea ferrariae CF5-4.</title>
        <authorList>
            <person name="Chen F."/>
            <person name="Li Y."/>
            <person name="Wang G."/>
        </authorList>
    </citation>
    <scope>NUCLEOTIDE SEQUENCE [LARGE SCALE GENOMIC DNA]</scope>
    <source>
        <strain evidence="2 3">CF5-4</strain>
    </source>
</reference>
<dbReference type="SFLD" id="SFLDG01018">
    <property type="entry name" value="Squalene/Phytoene_Synthase_Lik"/>
    <property type="match status" value="1"/>
</dbReference>
<feature type="compositionally biased region" description="Gly residues" evidence="1">
    <location>
        <begin position="299"/>
        <end position="309"/>
    </location>
</feature>
<comment type="caution">
    <text evidence="2">The sequence shown here is derived from an EMBL/GenBank/DDBJ whole genome shotgun (WGS) entry which is preliminary data.</text>
</comment>
<sequence length="309" mass="33707">MTSRLSLYDAVAHRAADLVVREYSTSFGLATRILPSAQRGRIRDVYALVRLADEVVDGATEEVGGDVADARVRLDALEVETELAMRTGYSTNVLVHAFARTAREAGFGPELTAPFYASMRMDLDTTHHDAESFDRYVYGSAEVVGLMCLRIFLLEEPSTVREARYRELTPGARALGAAFQKINFLRDLADDALRLGRSYFVGVDPQRFTEEQKTAVLADIAQDLRVARDAIDRLPAAARPAVAVACELFAELTRRLEATPAAALLTTRVSVPTPVKLRVAGRALREHGRLPGPTSLLGRVGGRPAGAVR</sequence>
<dbReference type="SFLD" id="SFLDS00005">
    <property type="entry name" value="Isoprenoid_Synthase_Type_I"/>
    <property type="match status" value="1"/>
</dbReference>
<dbReference type="Pfam" id="PF00494">
    <property type="entry name" value="SQS_PSY"/>
    <property type="match status" value="1"/>
</dbReference>
<dbReference type="Proteomes" id="UP000019753">
    <property type="component" value="Unassembled WGS sequence"/>
</dbReference>
<evidence type="ECO:0000256" key="1">
    <source>
        <dbReference type="SAM" id="MobiDB-lite"/>
    </source>
</evidence>
<dbReference type="InterPro" id="IPR044843">
    <property type="entry name" value="Trans_IPPS_bact-type"/>
</dbReference>
<dbReference type="SFLD" id="SFLDG01212">
    <property type="entry name" value="Phytoene_synthase_like"/>
    <property type="match status" value="1"/>
</dbReference>
<dbReference type="Gene3D" id="1.10.600.10">
    <property type="entry name" value="Farnesyl Diphosphate Synthase"/>
    <property type="match status" value="1"/>
</dbReference>
<dbReference type="OrthoDB" id="9807580at2"/>
<dbReference type="InterPro" id="IPR008949">
    <property type="entry name" value="Isoprenoid_synthase_dom_sf"/>
</dbReference>
<dbReference type="GO" id="GO:0004311">
    <property type="term" value="F:geranylgeranyl diphosphate synthase activity"/>
    <property type="evidence" value="ECO:0007669"/>
    <property type="project" value="InterPro"/>
</dbReference>
<dbReference type="InterPro" id="IPR002060">
    <property type="entry name" value="Squ/phyt_synthse"/>
</dbReference>
<accession>A0A021VQ81</accession>
<feature type="region of interest" description="Disordered" evidence="1">
    <location>
        <begin position="290"/>
        <end position="309"/>
    </location>
</feature>
<dbReference type="AlphaFoldDB" id="A0A021VQ81"/>
<protein>
    <submittedName>
        <fullName evidence="2">Phytoene synthase</fullName>
    </submittedName>
</protein>
<dbReference type="EMBL" id="AXCW01000106">
    <property type="protein sequence ID" value="EYR63306.1"/>
    <property type="molecule type" value="Genomic_DNA"/>
</dbReference>
<proteinExistence type="predicted"/>
<gene>
    <name evidence="2" type="ORF">N866_01510</name>
</gene>
<evidence type="ECO:0000313" key="2">
    <source>
        <dbReference type="EMBL" id="EYR63306.1"/>
    </source>
</evidence>